<keyword evidence="6" id="KW-0804">Transcription</keyword>
<reference evidence="9" key="1">
    <citation type="submission" date="2025-08" db="UniProtKB">
        <authorList>
            <consortium name="RefSeq"/>
        </authorList>
    </citation>
    <scope>IDENTIFICATION</scope>
    <source>
        <tissue evidence="9">Leaves</tissue>
    </source>
</reference>
<dbReference type="RefSeq" id="XP_018819566.1">
    <property type="nucleotide sequence ID" value="XM_018964021.1"/>
</dbReference>
<dbReference type="GO" id="GO:0003677">
    <property type="term" value="F:DNA binding"/>
    <property type="evidence" value="ECO:0007669"/>
    <property type="project" value="UniProtKB-KW"/>
</dbReference>
<comment type="subcellular location">
    <subcellularLocation>
        <location evidence="1">Nucleus</location>
    </subcellularLocation>
</comment>
<dbReference type="FunFam" id="1.10.10.60:FF:000204">
    <property type="entry name" value="transcription factor MYB80"/>
    <property type="match status" value="1"/>
</dbReference>
<evidence type="ECO:0000256" key="6">
    <source>
        <dbReference type="ARBA" id="ARBA00023163"/>
    </source>
</evidence>
<dbReference type="InterPro" id="IPR009057">
    <property type="entry name" value="Homeodomain-like_sf"/>
</dbReference>
<evidence type="ECO:0000256" key="5">
    <source>
        <dbReference type="ARBA" id="ARBA00023125"/>
    </source>
</evidence>
<dbReference type="PROSITE" id="PS51294">
    <property type="entry name" value="HTH_MYB"/>
    <property type="match status" value="2"/>
</dbReference>
<keyword evidence="8" id="KW-1185">Reference proteome</keyword>
<keyword evidence="5" id="KW-0238">DNA-binding</keyword>
<dbReference type="PANTHER" id="PTHR47994:SF5">
    <property type="entry name" value="F14D16.11-RELATED"/>
    <property type="match status" value="1"/>
</dbReference>
<dbReference type="InterPro" id="IPR017930">
    <property type="entry name" value="Myb_dom"/>
</dbReference>
<accession>A0A2I4EJJ0</accession>
<keyword evidence="2" id="KW-0217">Developmental protein</keyword>
<dbReference type="GO" id="GO:0003700">
    <property type="term" value="F:DNA-binding transcription factor activity"/>
    <property type="evidence" value="ECO:0000318"/>
    <property type="project" value="GO_Central"/>
</dbReference>
<dbReference type="InterPro" id="IPR015495">
    <property type="entry name" value="Myb_TF_plants"/>
</dbReference>
<dbReference type="FunFam" id="1.10.10.60:FF:000015">
    <property type="entry name" value="Transcription factor RAX3"/>
    <property type="match status" value="1"/>
</dbReference>
<evidence type="ECO:0000256" key="4">
    <source>
        <dbReference type="ARBA" id="ARBA00023015"/>
    </source>
</evidence>
<evidence type="ECO:0000313" key="9">
    <source>
        <dbReference type="RefSeq" id="XP_018819566.1"/>
    </source>
</evidence>
<dbReference type="AlphaFoldDB" id="A0A2I4EJJ0"/>
<gene>
    <name evidence="9" type="primary">LOC108990148</name>
</gene>
<keyword evidence="7" id="KW-0539">Nucleus</keyword>
<dbReference type="CDD" id="cd00167">
    <property type="entry name" value="SANT"/>
    <property type="match status" value="2"/>
</dbReference>
<dbReference type="PANTHER" id="PTHR47994">
    <property type="entry name" value="F14D16.11-RELATED"/>
    <property type="match status" value="1"/>
</dbReference>
<dbReference type="KEGG" id="jre:108990148"/>
<dbReference type="GO" id="GO:0005634">
    <property type="term" value="C:nucleus"/>
    <property type="evidence" value="ECO:0000318"/>
    <property type="project" value="GO_Central"/>
</dbReference>
<dbReference type="InterPro" id="IPR001005">
    <property type="entry name" value="SANT/Myb"/>
</dbReference>
<evidence type="ECO:0000313" key="8">
    <source>
        <dbReference type="Proteomes" id="UP000235220"/>
    </source>
</evidence>
<dbReference type="Gene3D" id="1.10.10.60">
    <property type="entry name" value="Homeodomain-like"/>
    <property type="match status" value="2"/>
</dbReference>
<dbReference type="Gramene" id="Jr09_02500_p1">
    <property type="protein sequence ID" value="cds.Jr09_02500_p1"/>
    <property type="gene ID" value="Jr09_02500"/>
</dbReference>
<evidence type="ECO:0000256" key="7">
    <source>
        <dbReference type="ARBA" id="ARBA00023242"/>
    </source>
</evidence>
<dbReference type="GO" id="GO:0048658">
    <property type="term" value="P:anther wall tapetum development"/>
    <property type="evidence" value="ECO:0007669"/>
    <property type="project" value="UniProtKB-ARBA"/>
</dbReference>
<dbReference type="GeneID" id="108990148"/>
<keyword evidence="4" id="KW-0805">Transcription regulation</keyword>
<dbReference type="SMART" id="SM00717">
    <property type="entry name" value="SANT"/>
    <property type="match status" value="2"/>
</dbReference>
<evidence type="ECO:0000256" key="2">
    <source>
        <dbReference type="ARBA" id="ARBA00022473"/>
    </source>
</evidence>
<dbReference type="GO" id="GO:0009555">
    <property type="term" value="P:pollen development"/>
    <property type="evidence" value="ECO:0007669"/>
    <property type="project" value="UniProtKB-ARBA"/>
</dbReference>
<proteinExistence type="predicted"/>
<organism evidence="8 9">
    <name type="scientific">Juglans regia</name>
    <name type="common">English walnut</name>
    <dbReference type="NCBI Taxonomy" id="51240"/>
    <lineage>
        <taxon>Eukaryota</taxon>
        <taxon>Viridiplantae</taxon>
        <taxon>Streptophyta</taxon>
        <taxon>Embryophyta</taxon>
        <taxon>Tracheophyta</taxon>
        <taxon>Spermatophyta</taxon>
        <taxon>Magnoliopsida</taxon>
        <taxon>eudicotyledons</taxon>
        <taxon>Gunneridae</taxon>
        <taxon>Pentapetalae</taxon>
        <taxon>rosids</taxon>
        <taxon>fabids</taxon>
        <taxon>Fagales</taxon>
        <taxon>Juglandaceae</taxon>
        <taxon>Juglans</taxon>
    </lineage>
</organism>
<protein>
    <submittedName>
        <fullName evidence="9">Transcription factor MYB35-like</fullName>
    </submittedName>
</protein>
<dbReference type="Proteomes" id="UP000235220">
    <property type="component" value="Chromosome 9"/>
</dbReference>
<sequence>MVRPPCCDKLNLKRGLWTAQEDAKILAYVSKHGTGNWTAVPKKAGLKRCGKSCRLRWTNYLRPDLKHDSFTPQEEEMIVRLHAAIGSRWSIIAQQLPGRTDNDVKNHWNSKPSKKLSEMGIDPVTHKPLSQILTDYGNIGGIPKH</sequence>
<evidence type="ECO:0000256" key="3">
    <source>
        <dbReference type="ARBA" id="ARBA00022737"/>
    </source>
</evidence>
<dbReference type="OrthoDB" id="2143914at2759"/>
<name>A0A2I4EJJ0_JUGRE</name>
<keyword evidence="3" id="KW-0677">Repeat</keyword>
<evidence type="ECO:0000256" key="1">
    <source>
        <dbReference type="ARBA" id="ARBA00004123"/>
    </source>
</evidence>
<dbReference type="SUPFAM" id="SSF46689">
    <property type="entry name" value="Homeodomain-like"/>
    <property type="match status" value="1"/>
</dbReference>
<dbReference type="Pfam" id="PF00249">
    <property type="entry name" value="Myb_DNA-binding"/>
    <property type="match status" value="2"/>
</dbReference>
<dbReference type="PROSITE" id="PS50090">
    <property type="entry name" value="MYB_LIKE"/>
    <property type="match status" value="2"/>
</dbReference>